<dbReference type="Pfam" id="PF13410">
    <property type="entry name" value="GST_C_2"/>
    <property type="match status" value="1"/>
</dbReference>
<dbReference type="InterPro" id="IPR010987">
    <property type="entry name" value="Glutathione-S-Trfase_C-like"/>
</dbReference>
<accession>A0A0F7ZNB5</accession>
<keyword evidence="3" id="KW-1185">Reference proteome</keyword>
<evidence type="ECO:0000313" key="2">
    <source>
        <dbReference type="EMBL" id="KJZ73460.1"/>
    </source>
</evidence>
<dbReference type="PANTHER" id="PTHR44051">
    <property type="entry name" value="GLUTATHIONE S-TRANSFERASE-RELATED"/>
    <property type="match status" value="1"/>
</dbReference>
<sequence length="212" mass="23509">MADAQDPKTAGDRPQPKIKLYWLDKSRSQRIVWLLCERLPGGARLVPRRWQEGREGEVGGETEAWLRYQYYLHYTEGSLMPILVMTLVLSRLKSSQVPFLVRPITSAAANAVLANYVFPNAQKHLAMLEAQLASSGGRYLCGDALTAADVLMSFPLLAAKDRWDSMGAWPGGSWAAAHPRVAEYVARLENEPGYKRSIAKIVEIDGGYSSSL</sequence>
<feature type="domain" description="GST C-terminal" evidence="1">
    <location>
        <begin position="61"/>
        <end position="208"/>
    </location>
</feature>
<dbReference type="OrthoDB" id="2098326at2759"/>
<dbReference type="Proteomes" id="UP000054481">
    <property type="component" value="Unassembled WGS sequence"/>
</dbReference>
<proteinExistence type="predicted"/>
<evidence type="ECO:0000313" key="3">
    <source>
        <dbReference type="Proteomes" id="UP000054481"/>
    </source>
</evidence>
<organism evidence="2 3">
    <name type="scientific">Hirsutella minnesotensis 3608</name>
    <dbReference type="NCBI Taxonomy" id="1043627"/>
    <lineage>
        <taxon>Eukaryota</taxon>
        <taxon>Fungi</taxon>
        <taxon>Dikarya</taxon>
        <taxon>Ascomycota</taxon>
        <taxon>Pezizomycotina</taxon>
        <taxon>Sordariomycetes</taxon>
        <taxon>Hypocreomycetidae</taxon>
        <taxon>Hypocreales</taxon>
        <taxon>Ophiocordycipitaceae</taxon>
        <taxon>Hirsutella</taxon>
    </lineage>
</organism>
<dbReference type="AlphaFoldDB" id="A0A0F7ZNB5"/>
<reference evidence="2 3" key="1">
    <citation type="journal article" date="2014" name="Genome Biol. Evol.">
        <title>Comparative genomics and transcriptomics analyses reveal divergent lifestyle features of nematode endoparasitic fungus Hirsutella minnesotensis.</title>
        <authorList>
            <person name="Lai Y."/>
            <person name="Liu K."/>
            <person name="Zhang X."/>
            <person name="Zhang X."/>
            <person name="Li K."/>
            <person name="Wang N."/>
            <person name="Shu C."/>
            <person name="Wu Y."/>
            <person name="Wang C."/>
            <person name="Bushley K.E."/>
            <person name="Xiang M."/>
            <person name="Liu X."/>
        </authorList>
    </citation>
    <scope>NUCLEOTIDE SEQUENCE [LARGE SCALE GENOMIC DNA]</scope>
    <source>
        <strain evidence="2 3">3608</strain>
    </source>
</reference>
<dbReference type="InterPro" id="IPR036282">
    <property type="entry name" value="Glutathione-S-Trfase_C_sf"/>
</dbReference>
<protein>
    <recommendedName>
        <fullName evidence="1">GST C-terminal domain-containing protein</fullName>
    </recommendedName>
</protein>
<evidence type="ECO:0000259" key="1">
    <source>
        <dbReference type="PROSITE" id="PS50405"/>
    </source>
</evidence>
<dbReference type="Gene3D" id="1.20.1050.10">
    <property type="match status" value="1"/>
</dbReference>
<name>A0A0F7ZNB5_9HYPO</name>
<dbReference type="PROSITE" id="PS50405">
    <property type="entry name" value="GST_CTER"/>
    <property type="match status" value="1"/>
</dbReference>
<dbReference type="EMBL" id="KQ030535">
    <property type="protein sequence ID" value="KJZ73460.1"/>
    <property type="molecule type" value="Genomic_DNA"/>
</dbReference>
<gene>
    <name evidence="2" type="ORF">HIM_07254</name>
</gene>
<dbReference type="CDD" id="cd03189">
    <property type="entry name" value="GST_C_GTT1_like"/>
    <property type="match status" value="1"/>
</dbReference>
<dbReference type="SUPFAM" id="SSF47616">
    <property type="entry name" value="GST C-terminal domain-like"/>
    <property type="match status" value="1"/>
</dbReference>
<dbReference type="PANTHER" id="PTHR44051:SF9">
    <property type="entry name" value="GLUTATHIONE S-TRANSFERASE 1"/>
    <property type="match status" value="1"/>
</dbReference>